<keyword evidence="2" id="KW-1185">Reference proteome</keyword>
<gene>
    <name evidence="1" type="ORF">SPRG_20832</name>
</gene>
<evidence type="ECO:0000313" key="2">
    <source>
        <dbReference type="Proteomes" id="UP000030745"/>
    </source>
</evidence>
<dbReference type="KEGG" id="spar:SPRG_20832"/>
<evidence type="ECO:0000313" key="1">
    <source>
        <dbReference type="EMBL" id="KDO24801.1"/>
    </source>
</evidence>
<dbReference type="GeneID" id="24141850"/>
<proteinExistence type="predicted"/>
<dbReference type="OrthoDB" id="60691at2759"/>
<dbReference type="EMBL" id="KK583238">
    <property type="protein sequence ID" value="KDO24801.1"/>
    <property type="molecule type" value="Genomic_DNA"/>
</dbReference>
<dbReference type="Proteomes" id="UP000030745">
    <property type="component" value="Unassembled WGS sequence"/>
</dbReference>
<dbReference type="AlphaFoldDB" id="A0A067CE33"/>
<dbReference type="RefSeq" id="XP_012204534.1">
    <property type="nucleotide sequence ID" value="XM_012349144.1"/>
</dbReference>
<accession>A0A067CE33</accession>
<dbReference type="VEuPathDB" id="FungiDB:SPRG_20832"/>
<reference evidence="1 2" key="1">
    <citation type="journal article" date="2013" name="PLoS Genet.">
        <title>Distinctive expansion of potential virulence genes in the genome of the oomycete fish pathogen Saprolegnia parasitica.</title>
        <authorList>
            <person name="Jiang R.H."/>
            <person name="de Bruijn I."/>
            <person name="Haas B.J."/>
            <person name="Belmonte R."/>
            <person name="Lobach L."/>
            <person name="Christie J."/>
            <person name="van den Ackerveken G."/>
            <person name="Bottin A."/>
            <person name="Bulone V."/>
            <person name="Diaz-Moreno S.M."/>
            <person name="Dumas B."/>
            <person name="Fan L."/>
            <person name="Gaulin E."/>
            <person name="Govers F."/>
            <person name="Grenville-Briggs L.J."/>
            <person name="Horner N.R."/>
            <person name="Levin J.Z."/>
            <person name="Mammella M."/>
            <person name="Meijer H.J."/>
            <person name="Morris P."/>
            <person name="Nusbaum C."/>
            <person name="Oome S."/>
            <person name="Phillips A.J."/>
            <person name="van Rooyen D."/>
            <person name="Rzeszutek E."/>
            <person name="Saraiva M."/>
            <person name="Secombes C.J."/>
            <person name="Seidl M.F."/>
            <person name="Snel B."/>
            <person name="Stassen J.H."/>
            <person name="Sykes S."/>
            <person name="Tripathy S."/>
            <person name="van den Berg H."/>
            <person name="Vega-Arreguin J.C."/>
            <person name="Wawra S."/>
            <person name="Young S.K."/>
            <person name="Zeng Q."/>
            <person name="Dieguez-Uribeondo J."/>
            <person name="Russ C."/>
            <person name="Tyler B.M."/>
            <person name="van West P."/>
        </authorList>
    </citation>
    <scope>NUCLEOTIDE SEQUENCE [LARGE SCALE GENOMIC DNA]</scope>
    <source>
        <strain evidence="1 2">CBS 223.65</strain>
    </source>
</reference>
<protein>
    <submittedName>
        <fullName evidence="1">Uncharacterized protein</fullName>
    </submittedName>
</protein>
<name>A0A067CE33_SAPPC</name>
<organism evidence="1 2">
    <name type="scientific">Saprolegnia parasitica (strain CBS 223.65)</name>
    <dbReference type="NCBI Taxonomy" id="695850"/>
    <lineage>
        <taxon>Eukaryota</taxon>
        <taxon>Sar</taxon>
        <taxon>Stramenopiles</taxon>
        <taxon>Oomycota</taxon>
        <taxon>Saprolegniomycetes</taxon>
        <taxon>Saprolegniales</taxon>
        <taxon>Saprolegniaceae</taxon>
        <taxon>Saprolegnia</taxon>
    </lineage>
</organism>
<sequence>MFFRPGATLRVNRAMQRALDRGSSRSTANAIRRIHNQKVVLESLVRPALVAATPMLVEAAGYMVDVRSMFTSFEEDDDGT</sequence>